<accession>A0A0M6W8R6</accession>
<dbReference type="GO" id="GO:0002184">
    <property type="term" value="P:cytoplasmic translational termination"/>
    <property type="evidence" value="ECO:0007669"/>
    <property type="project" value="TreeGrafter"/>
</dbReference>
<dbReference type="HAMAP" id="MF_00040">
    <property type="entry name" value="RRF"/>
    <property type="match status" value="1"/>
</dbReference>
<dbReference type="Pfam" id="PF01765">
    <property type="entry name" value="RRF"/>
    <property type="match status" value="1"/>
</dbReference>
<dbReference type="InterPro" id="IPR036191">
    <property type="entry name" value="RRF_sf"/>
</dbReference>
<sequence length="185" mass="21486">MINIIHTNTKERMKKSLDTLKNQISKIRTGYASPNILDNIMVEYYGMPVPIRQLSNITVENANTLLISIFDNKAANAIKKAILTSNLDLNPSLIGNIIRVKIPPLTEERRRKIIKIIKNDAEQNRIAIRNIRRDANDKIKSLFKNKEITEDDEKRSQNYIQKITDDFIKKIDKILIQKETELLKF</sequence>
<dbReference type="FunFam" id="1.10.132.20:FF:000001">
    <property type="entry name" value="Ribosome-recycling factor"/>
    <property type="match status" value="1"/>
</dbReference>
<feature type="domain" description="Ribosome recycling factor" evidence="7">
    <location>
        <begin position="20"/>
        <end position="183"/>
    </location>
</feature>
<evidence type="ECO:0000313" key="8">
    <source>
        <dbReference type="EMBL" id="CRK85792.1"/>
    </source>
</evidence>
<dbReference type="EMBL" id="CVRF01000003">
    <property type="protein sequence ID" value="CRK85792.1"/>
    <property type="molecule type" value="Genomic_DNA"/>
</dbReference>
<dbReference type="PANTHER" id="PTHR20982">
    <property type="entry name" value="RIBOSOME RECYCLING FACTOR"/>
    <property type="match status" value="1"/>
</dbReference>
<evidence type="ECO:0000256" key="2">
    <source>
        <dbReference type="ARBA" id="ARBA00005912"/>
    </source>
</evidence>
<evidence type="ECO:0000313" key="9">
    <source>
        <dbReference type="Proteomes" id="UP000242301"/>
    </source>
</evidence>
<dbReference type="Gene3D" id="1.10.132.20">
    <property type="entry name" value="Ribosome-recycling factor"/>
    <property type="match status" value="1"/>
</dbReference>
<dbReference type="PANTHER" id="PTHR20982:SF3">
    <property type="entry name" value="MITOCHONDRIAL RIBOSOME RECYCLING FACTOR PSEUDO 1"/>
    <property type="match status" value="1"/>
</dbReference>
<dbReference type="InterPro" id="IPR002661">
    <property type="entry name" value="Ribosome_recyc_fac"/>
</dbReference>
<keyword evidence="3 6" id="KW-0963">Cytoplasm</keyword>
<keyword evidence="9" id="KW-1185">Reference proteome</keyword>
<dbReference type="FunFam" id="3.30.1360.40:FF:000001">
    <property type="entry name" value="Ribosome-recycling factor"/>
    <property type="match status" value="1"/>
</dbReference>
<evidence type="ECO:0000259" key="7">
    <source>
        <dbReference type="Pfam" id="PF01765"/>
    </source>
</evidence>
<name>A0A0M6W8R6_9GAMM</name>
<comment type="function">
    <text evidence="5 6">Responsible for the release of ribosomes from messenger RNA at the termination of protein biosynthesis. May increase the efficiency of translation by recycling ribosomes from one round of translation to another.</text>
</comment>
<evidence type="ECO:0000256" key="5">
    <source>
        <dbReference type="ARBA" id="ARBA00025050"/>
    </source>
</evidence>
<comment type="similarity">
    <text evidence="2 6">Belongs to the RRF family.</text>
</comment>
<gene>
    <name evidence="6 8" type="primary">frr</name>
    <name evidence="8" type="ORF">SOFFGTOCOR_0375</name>
</gene>
<comment type="subcellular location">
    <subcellularLocation>
        <location evidence="1 6">Cytoplasm</location>
    </subcellularLocation>
</comment>
<dbReference type="GO" id="GO:0043023">
    <property type="term" value="F:ribosomal large subunit binding"/>
    <property type="evidence" value="ECO:0007669"/>
    <property type="project" value="TreeGrafter"/>
</dbReference>
<dbReference type="STRING" id="1715285.SOFFGTOCOR_0375"/>
<evidence type="ECO:0000256" key="6">
    <source>
        <dbReference type="HAMAP-Rule" id="MF_00040"/>
    </source>
</evidence>
<dbReference type="Proteomes" id="UP000242301">
    <property type="component" value="Unassembled WGS sequence"/>
</dbReference>
<keyword evidence="4 6" id="KW-0648">Protein biosynthesis</keyword>
<organism evidence="8 9">
    <name type="scientific">Candidatus Providencia siddallii</name>
    <dbReference type="NCBI Taxonomy" id="1715285"/>
    <lineage>
        <taxon>Bacteria</taxon>
        <taxon>Pseudomonadati</taxon>
        <taxon>Pseudomonadota</taxon>
        <taxon>Gammaproteobacteria</taxon>
        <taxon>Enterobacterales</taxon>
        <taxon>Morganellaceae</taxon>
        <taxon>Providencia</taxon>
    </lineage>
</organism>
<dbReference type="GO" id="GO:0005829">
    <property type="term" value="C:cytosol"/>
    <property type="evidence" value="ECO:0007669"/>
    <property type="project" value="GOC"/>
</dbReference>
<reference evidence="9" key="1">
    <citation type="submission" date="2015-05" db="EMBL/GenBank/DDBJ databases">
        <authorList>
            <person name="Manzano-Marin A."/>
        </authorList>
    </citation>
    <scope>NUCLEOTIDE SEQUENCE [LARGE SCALE GENOMIC DNA]</scope>
    <source>
        <strain evidence="9">officinalis</strain>
    </source>
</reference>
<dbReference type="Gene3D" id="3.30.1360.40">
    <property type="match status" value="1"/>
</dbReference>
<protein>
    <recommendedName>
        <fullName evidence="6">Ribosome-recycling factor</fullName>
        <shortName evidence="6">RRF</shortName>
    </recommendedName>
    <alternativeName>
        <fullName evidence="6">Ribosome-releasing factor</fullName>
    </alternativeName>
</protein>
<dbReference type="SUPFAM" id="SSF55194">
    <property type="entry name" value="Ribosome recycling factor, RRF"/>
    <property type="match status" value="1"/>
</dbReference>
<dbReference type="CDD" id="cd00520">
    <property type="entry name" value="RRF"/>
    <property type="match status" value="1"/>
</dbReference>
<dbReference type="InterPro" id="IPR023584">
    <property type="entry name" value="Ribosome_recyc_fac_dom"/>
</dbReference>
<evidence type="ECO:0000256" key="3">
    <source>
        <dbReference type="ARBA" id="ARBA00022490"/>
    </source>
</evidence>
<dbReference type="AlphaFoldDB" id="A0A0M6W8R6"/>
<proteinExistence type="inferred from homology"/>
<evidence type="ECO:0000256" key="1">
    <source>
        <dbReference type="ARBA" id="ARBA00004496"/>
    </source>
</evidence>
<dbReference type="NCBIfam" id="TIGR00496">
    <property type="entry name" value="frr"/>
    <property type="match status" value="1"/>
</dbReference>
<evidence type="ECO:0000256" key="4">
    <source>
        <dbReference type="ARBA" id="ARBA00022917"/>
    </source>
</evidence>